<sequence length="111" mass="12324">MDNENVDKKVILKRFKNTDWKSTESSTTDNVDSMENHEDEEVDYDLDSNGDVIKKTGMNWFVTGLCDSNGDVIKKTGMNWFVTGLCVVGNQAGGGIVALPTAVIESRKLKY</sequence>
<protein>
    <submittedName>
        <fullName evidence="2">Uncharacterized protein</fullName>
    </submittedName>
</protein>
<evidence type="ECO:0000313" key="1">
    <source>
        <dbReference type="Proteomes" id="UP000887540"/>
    </source>
</evidence>
<accession>A0A914EDE0</accession>
<dbReference type="AlphaFoldDB" id="A0A914EDE0"/>
<evidence type="ECO:0000313" key="2">
    <source>
        <dbReference type="WBParaSite" id="ACRNAN_scaffold7438.g30557.t1"/>
    </source>
</evidence>
<dbReference type="Proteomes" id="UP000887540">
    <property type="component" value="Unplaced"/>
</dbReference>
<name>A0A914EDE0_9BILA</name>
<organism evidence="1 2">
    <name type="scientific">Acrobeloides nanus</name>
    <dbReference type="NCBI Taxonomy" id="290746"/>
    <lineage>
        <taxon>Eukaryota</taxon>
        <taxon>Metazoa</taxon>
        <taxon>Ecdysozoa</taxon>
        <taxon>Nematoda</taxon>
        <taxon>Chromadorea</taxon>
        <taxon>Rhabditida</taxon>
        <taxon>Tylenchina</taxon>
        <taxon>Cephalobomorpha</taxon>
        <taxon>Cephaloboidea</taxon>
        <taxon>Cephalobidae</taxon>
        <taxon>Acrobeloides</taxon>
    </lineage>
</organism>
<proteinExistence type="predicted"/>
<reference evidence="2" key="1">
    <citation type="submission" date="2022-11" db="UniProtKB">
        <authorList>
            <consortium name="WormBaseParasite"/>
        </authorList>
    </citation>
    <scope>IDENTIFICATION</scope>
</reference>
<keyword evidence="1" id="KW-1185">Reference proteome</keyword>
<dbReference type="WBParaSite" id="ACRNAN_scaffold7438.g30557.t1">
    <property type="protein sequence ID" value="ACRNAN_scaffold7438.g30557.t1"/>
    <property type="gene ID" value="ACRNAN_scaffold7438.g30557"/>
</dbReference>